<proteinExistence type="predicted"/>
<sequence length="443" mass="50639">MILSSSLNLIEDCFYEKRIHTSLHDYNDLHGRWVSELDCLDRCLKLKSQKCRSFEHWHSKQAGLCVHANTSLRDRPLATRVNLLVDYYEVDCRKDTKAVRLQTISCPGDHLNILVSLNGIDPNYVLLGDSDCKPFWSNETHAQFVTHIDNCSLILNDASIVGKLRWEGIATDTNEARHYGRFFLCPSDIQQIRLAHRTSSTIGALLPKTTPLPSTTPSRLPLPVGENDDEDDNDNDDEKSISKDYKILLRWILHNQTYICPPICSISLYSLIYVSFDDVASLSSSFFIDSCDFVALYPYTDYLQTRRLISGSCSADPTVIHLSSEMNSLSTFHYSFYLYNILREPIPFEIQCKISNRQESFVNKHVRCSTTMNNDQLAIVTSDYSSVSFRSSPIDVLTNLPSNLTERKKTPTSVPASSSFILVQRIQYFLFSFSLLFSHWEIF</sequence>
<dbReference type="Proteomes" id="UP000663852">
    <property type="component" value="Unassembled WGS sequence"/>
</dbReference>
<dbReference type="InterPro" id="IPR003609">
    <property type="entry name" value="Pan_app"/>
</dbReference>
<accession>A0A814AH42</accession>
<protein>
    <recommendedName>
        <fullName evidence="2">Apple domain-containing protein</fullName>
    </recommendedName>
</protein>
<dbReference type="SUPFAM" id="SSF57414">
    <property type="entry name" value="Hairpin loop containing domain-like"/>
    <property type="match status" value="1"/>
</dbReference>
<dbReference type="PROSITE" id="PS50948">
    <property type="entry name" value="PAN"/>
    <property type="match status" value="1"/>
</dbReference>
<feature type="compositionally biased region" description="Acidic residues" evidence="1">
    <location>
        <begin position="226"/>
        <end position="237"/>
    </location>
</feature>
<dbReference type="AlphaFoldDB" id="A0A814AH42"/>
<reference evidence="3" key="1">
    <citation type="submission" date="2021-02" db="EMBL/GenBank/DDBJ databases">
        <authorList>
            <person name="Nowell W R."/>
        </authorList>
    </citation>
    <scope>NUCLEOTIDE SEQUENCE</scope>
</reference>
<evidence type="ECO:0000313" key="3">
    <source>
        <dbReference type="EMBL" id="CAF0913178.1"/>
    </source>
</evidence>
<comment type="caution">
    <text evidence="3">The sequence shown here is derived from an EMBL/GenBank/DDBJ whole genome shotgun (WGS) entry which is preliminary data.</text>
</comment>
<name>A0A814AH42_ADIRI</name>
<dbReference type="EMBL" id="CAJNOJ010000036">
    <property type="protein sequence ID" value="CAF0913178.1"/>
    <property type="molecule type" value="Genomic_DNA"/>
</dbReference>
<gene>
    <name evidence="3" type="ORF">EDS130_LOCUS10379</name>
</gene>
<feature type="domain" description="Apple" evidence="2">
    <location>
        <begin position="13"/>
        <end position="92"/>
    </location>
</feature>
<evidence type="ECO:0000313" key="4">
    <source>
        <dbReference type="Proteomes" id="UP000663852"/>
    </source>
</evidence>
<organism evidence="3 4">
    <name type="scientific">Adineta ricciae</name>
    <name type="common">Rotifer</name>
    <dbReference type="NCBI Taxonomy" id="249248"/>
    <lineage>
        <taxon>Eukaryota</taxon>
        <taxon>Metazoa</taxon>
        <taxon>Spiralia</taxon>
        <taxon>Gnathifera</taxon>
        <taxon>Rotifera</taxon>
        <taxon>Eurotatoria</taxon>
        <taxon>Bdelloidea</taxon>
        <taxon>Adinetida</taxon>
        <taxon>Adinetidae</taxon>
        <taxon>Adineta</taxon>
    </lineage>
</organism>
<feature type="region of interest" description="Disordered" evidence="1">
    <location>
        <begin position="205"/>
        <end position="238"/>
    </location>
</feature>
<evidence type="ECO:0000259" key="2">
    <source>
        <dbReference type="PROSITE" id="PS50948"/>
    </source>
</evidence>
<dbReference type="OrthoDB" id="9993482at2759"/>
<evidence type="ECO:0000256" key="1">
    <source>
        <dbReference type="SAM" id="MobiDB-lite"/>
    </source>
</evidence>
<feature type="compositionally biased region" description="Low complexity" evidence="1">
    <location>
        <begin position="205"/>
        <end position="223"/>
    </location>
</feature>